<keyword evidence="1" id="KW-0472">Membrane</keyword>
<keyword evidence="1" id="KW-0812">Transmembrane</keyword>
<dbReference type="Proteomes" id="UP001634393">
    <property type="component" value="Unassembled WGS sequence"/>
</dbReference>
<name>A0ABD3RTL8_9LAMI</name>
<accession>A0ABD3RTL8</accession>
<keyword evidence="3" id="KW-1185">Reference proteome</keyword>
<reference evidence="2 3" key="1">
    <citation type="submission" date="2024-12" db="EMBL/GenBank/DDBJ databases">
        <title>The unique morphological basis and parallel evolutionary history of personate flowers in Penstemon.</title>
        <authorList>
            <person name="Depatie T.H."/>
            <person name="Wessinger C.A."/>
        </authorList>
    </citation>
    <scope>NUCLEOTIDE SEQUENCE [LARGE SCALE GENOMIC DNA]</scope>
    <source>
        <strain evidence="2">WTNN_2</strain>
        <tissue evidence="2">Leaf</tissue>
    </source>
</reference>
<sequence>MVMYNLSTAKLHDLAIHILVKTTVVIPYLFFFCWRSFSGIYSSFIFSSTKENKFCSRPYIIKLCRIEKITCDNSGRNTLFTRDATGPFKRPFLMSCILRRISYNKRPYVNPGSFCTACIKLYVMAPVAAITQTEL</sequence>
<comment type="caution">
    <text evidence="2">The sequence shown here is derived from an EMBL/GenBank/DDBJ whole genome shotgun (WGS) entry which is preliminary data.</text>
</comment>
<protein>
    <submittedName>
        <fullName evidence="2">Uncharacterized protein</fullName>
    </submittedName>
</protein>
<dbReference type="EMBL" id="JBJXBP010000008">
    <property type="protein sequence ID" value="KAL3814406.1"/>
    <property type="molecule type" value="Genomic_DNA"/>
</dbReference>
<keyword evidence="1" id="KW-1133">Transmembrane helix</keyword>
<gene>
    <name evidence="2" type="ORF">ACJIZ3_015674</name>
</gene>
<evidence type="ECO:0000313" key="2">
    <source>
        <dbReference type="EMBL" id="KAL3814406.1"/>
    </source>
</evidence>
<evidence type="ECO:0000256" key="1">
    <source>
        <dbReference type="SAM" id="Phobius"/>
    </source>
</evidence>
<organism evidence="2 3">
    <name type="scientific">Penstemon smallii</name>
    <dbReference type="NCBI Taxonomy" id="265156"/>
    <lineage>
        <taxon>Eukaryota</taxon>
        <taxon>Viridiplantae</taxon>
        <taxon>Streptophyta</taxon>
        <taxon>Embryophyta</taxon>
        <taxon>Tracheophyta</taxon>
        <taxon>Spermatophyta</taxon>
        <taxon>Magnoliopsida</taxon>
        <taxon>eudicotyledons</taxon>
        <taxon>Gunneridae</taxon>
        <taxon>Pentapetalae</taxon>
        <taxon>asterids</taxon>
        <taxon>lamiids</taxon>
        <taxon>Lamiales</taxon>
        <taxon>Plantaginaceae</taxon>
        <taxon>Cheloneae</taxon>
        <taxon>Penstemon</taxon>
    </lineage>
</organism>
<dbReference type="AlphaFoldDB" id="A0ABD3RTL8"/>
<evidence type="ECO:0000313" key="3">
    <source>
        <dbReference type="Proteomes" id="UP001634393"/>
    </source>
</evidence>
<proteinExistence type="predicted"/>
<feature type="transmembrane region" description="Helical" evidence="1">
    <location>
        <begin position="14"/>
        <end position="34"/>
    </location>
</feature>